<gene>
    <name evidence="1" type="ORF">AVENLUH5627_00157</name>
</gene>
<dbReference type="EMBL" id="JRUE01000022">
    <property type="protein sequence ID" value="KXZ74222.1"/>
    <property type="molecule type" value="Genomic_DNA"/>
</dbReference>
<sequence length="105" mass="11847">MRPVVKQKNFLGFKIWLEKLGYEVKQLDGGFVARAKSREAQRAYKKSHHYVRVGSDLSGNQAAYELGAEFENHLRAPEQTCTAKAEKEILHIVKGESHGMGYLVA</sequence>
<dbReference type="AlphaFoldDB" id="A0A150I3Z9"/>
<evidence type="ECO:0000313" key="1">
    <source>
        <dbReference type="EMBL" id="KXZ74222.1"/>
    </source>
</evidence>
<dbReference type="PATRIC" id="fig|52133.18.peg.162"/>
<dbReference type="RefSeq" id="WP_004761418.1">
    <property type="nucleotide sequence ID" value="NZ_JRUE01000022.1"/>
</dbReference>
<evidence type="ECO:0000313" key="2">
    <source>
        <dbReference type="Proteomes" id="UP000075680"/>
    </source>
</evidence>
<accession>A0A150I3Z9</accession>
<reference evidence="1 2" key="1">
    <citation type="journal article" date="2016" name="Sci. Rep.">
        <title>Genomic and phenotypic characterization of the species Acinetobacter venetianus.</title>
        <authorList>
            <person name="Fondi M."/>
            <person name="Maida I."/>
            <person name="Perrin E."/>
            <person name="Orlandini V."/>
            <person name="La Torre L."/>
            <person name="Bosi E."/>
            <person name="Negroni A."/>
            <person name="Zanaroli G."/>
            <person name="Fava F."/>
            <person name="Decorosi F."/>
            <person name="Giovannetti L."/>
            <person name="Viti C."/>
            <person name="Vaneechoutte M."/>
            <person name="Dijkshoorn L."/>
            <person name="Fani R."/>
        </authorList>
    </citation>
    <scope>NUCLEOTIDE SEQUENCE [LARGE SCALE GENOMIC DNA]</scope>
    <source>
        <strain evidence="1 2">LUH5627</strain>
    </source>
</reference>
<dbReference type="Proteomes" id="UP000075680">
    <property type="component" value="Unassembled WGS sequence"/>
</dbReference>
<protein>
    <submittedName>
        <fullName evidence="1">Uncharacterized protein</fullName>
    </submittedName>
</protein>
<name>A0A150I3Z9_9GAMM</name>
<proteinExistence type="predicted"/>
<organism evidence="1 2">
    <name type="scientific">Acinetobacter venetianus</name>
    <dbReference type="NCBI Taxonomy" id="52133"/>
    <lineage>
        <taxon>Bacteria</taxon>
        <taxon>Pseudomonadati</taxon>
        <taxon>Pseudomonadota</taxon>
        <taxon>Gammaproteobacteria</taxon>
        <taxon>Moraxellales</taxon>
        <taxon>Moraxellaceae</taxon>
        <taxon>Acinetobacter</taxon>
    </lineage>
</organism>
<comment type="caution">
    <text evidence="1">The sequence shown here is derived from an EMBL/GenBank/DDBJ whole genome shotgun (WGS) entry which is preliminary data.</text>
</comment>